<keyword evidence="3" id="KW-0206">Cytoskeleton</keyword>
<dbReference type="Gene3D" id="2.160.10.10">
    <property type="entry name" value="Hexapeptide repeat proteins"/>
    <property type="match status" value="1"/>
</dbReference>
<evidence type="ECO:0000256" key="1">
    <source>
        <dbReference type="ARBA" id="ARBA00004245"/>
    </source>
</evidence>
<accession>A0A0L0DIQ2</accession>
<evidence type="ECO:0000256" key="4">
    <source>
        <dbReference type="ARBA" id="ARBA00034706"/>
    </source>
</evidence>
<dbReference type="RefSeq" id="XP_013762075.1">
    <property type="nucleotide sequence ID" value="XM_013906621.1"/>
</dbReference>
<name>A0A0L0DIQ2_THETB</name>
<dbReference type="Proteomes" id="UP000054408">
    <property type="component" value="Unassembled WGS sequence"/>
</dbReference>
<dbReference type="eggNOG" id="KOG3121">
    <property type="taxonomic scope" value="Eukaryota"/>
</dbReference>
<evidence type="ECO:0000256" key="3">
    <source>
        <dbReference type="ARBA" id="ARBA00023212"/>
    </source>
</evidence>
<comment type="subcellular location">
    <subcellularLocation>
        <location evidence="1">Cytoplasm</location>
        <location evidence="1">Cytoskeleton</location>
    </subcellularLocation>
</comment>
<organism evidence="6 7">
    <name type="scientific">Thecamonas trahens ATCC 50062</name>
    <dbReference type="NCBI Taxonomy" id="461836"/>
    <lineage>
        <taxon>Eukaryota</taxon>
        <taxon>Apusozoa</taxon>
        <taxon>Apusomonadida</taxon>
        <taxon>Apusomonadidae</taxon>
        <taxon>Thecamonas</taxon>
    </lineage>
</organism>
<dbReference type="SUPFAM" id="SSF51161">
    <property type="entry name" value="Trimeric LpxA-like enzymes"/>
    <property type="match status" value="1"/>
</dbReference>
<proteinExistence type="inferred from homology"/>
<dbReference type="OrthoDB" id="417208at2759"/>
<reference evidence="6 7" key="1">
    <citation type="submission" date="2010-05" db="EMBL/GenBank/DDBJ databases">
        <title>The Genome Sequence of Thecamonas trahens ATCC 50062.</title>
        <authorList>
            <consortium name="The Broad Institute Genome Sequencing Platform"/>
            <person name="Russ C."/>
            <person name="Cuomo C."/>
            <person name="Shea T."/>
            <person name="Young S.K."/>
            <person name="Zeng Q."/>
            <person name="Koehrsen M."/>
            <person name="Haas B."/>
            <person name="Borodovsky M."/>
            <person name="Guigo R."/>
            <person name="Alvarado L."/>
            <person name="Berlin A."/>
            <person name="Bochicchio J."/>
            <person name="Borenstein D."/>
            <person name="Chapman S."/>
            <person name="Chen Z."/>
            <person name="Freedman E."/>
            <person name="Gellesch M."/>
            <person name="Goldberg J."/>
            <person name="Griggs A."/>
            <person name="Gujja S."/>
            <person name="Heilman E."/>
            <person name="Heiman D."/>
            <person name="Hepburn T."/>
            <person name="Howarth C."/>
            <person name="Jen D."/>
            <person name="Larson L."/>
            <person name="Mehta T."/>
            <person name="Park D."/>
            <person name="Pearson M."/>
            <person name="Roberts A."/>
            <person name="Saif S."/>
            <person name="Shenoy N."/>
            <person name="Sisk P."/>
            <person name="Stolte C."/>
            <person name="Sykes S."/>
            <person name="Thomson T."/>
            <person name="Walk T."/>
            <person name="White J."/>
            <person name="Yandava C."/>
            <person name="Burger G."/>
            <person name="Gray M.W."/>
            <person name="Holland P.W.H."/>
            <person name="King N."/>
            <person name="Lang F.B.F."/>
            <person name="Roger A.J."/>
            <person name="Ruiz-Trillo I."/>
            <person name="Lander E."/>
            <person name="Nusbaum C."/>
        </authorList>
    </citation>
    <scope>NUCLEOTIDE SEQUENCE [LARGE SCALE GENOMIC DNA]</scope>
    <source>
        <strain evidence="6 7">ATCC 50062</strain>
    </source>
</reference>
<dbReference type="STRING" id="461836.A0A0L0DIQ2"/>
<dbReference type="GO" id="GO:0005869">
    <property type="term" value="C:dynactin complex"/>
    <property type="evidence" value="ECO:0007669"/>
    <property type="project" value="TreeGrafter"/>
</dbReference>
<keyword evidence="2" id="KW-0963">Cytoplasm</keyword>
<evidence type="ECO:0000256" key="2">
    <source>
        <dbReference type="ARBA" id="ARBA00022490"/>
    </source>
</evidence>
<gene>
    <name evidence="6" type="ORF">AMSG_00897</name>
</gene>
<dbReference type="PANTHER" id="PTHR46126:SF1">
    <property type="entry name" value="DYNACTIN SUBUNIT 5"/>
    <property type="match status" value="1"/>
</dbReference>
<dbReference type="PANTHER" id="PTHR46126">
    <property type="entry name" value="DYNACTIN SUBUNIT 5"/>
    <property type="match status" value="1"/>
</dbReference>
<keyword evidence="7" id="KW-1185">Reference proteome</keyword>
<dbReference type="OMA" id="SQIHGTQ"/>
<dbReference type="AlphaFoldDB" id="A0A0L0DIQ2"/>
<evidence type="ECO:0000313" key="6">
    <source>
        <dbReference type="EMBL" id="KNC52070.1"/>
    </source>
</evidence>
<sequence length="182" mass="19260">MEVVEYNPEEWIETASGNKVSRASVLCGSQNIILNGKSLVLPGSIIRGDLAAVRIGRYCVISDRVVLRPAYKALPKGLNYFQLSLGDCVYVGKDAVVEAASIGSHVIIGEGAIVSKRAVILDCCEILPGAVVPEDAVIPPFSIYGGNPAVLIGELTEAAQRVHEEKAFACYESYVPAKAAGV</sequence>
<protein>
    <recommendedName>
        <fullName evidence="5">Dynactin subunit 5</fullName>
    </recommendedName>
</protein>
<evidence type="ECO:0000313" key="7">
    <source>
        <dbReference type="Proteomes" id="UP000054408"/>
    </source>
</evidence>
<dbReference type="Pfam" id="PF21711">
    <property type="entry name" value="DCTN5"/>
    <property type="match status" value="1"/>
</dbReference>
<dbReference type="InterPro" id="IPR011004">
    <property type="entry name" value="Trimer_LpxA-like_sf"/>
</dbReference>
<dbReference type="CDD" id="cd03359">
    <property type="entry name" value="LbH_Dynactin_5"/>
    <property type="match status" value="1"/>
</dbReference>
<evidence type="ECO:0000256" key="5">
    <source>
        <dbReference type="ARBA" id="ARBA00034865"/>
    </source>
</evidence>
<comment type="similarity">
    <text evidence="4">Belongs to the dynactin subunits 5/6 family. Dynactin subunit 5 subfamily.</text>
</comment>
<dbReference type="GeneID" id="25560673"/>
<dbReference type="EMBL" id="GL349436">
    <property type="protein sequence ID" value="KNC52070.1"/>
    <property type="molecule type" value="Genomic_DNA"/>
</dbReference>
<dbReference type="InterPro" id="IPR047125">
    <property type="entry name" value="DCTN5"/>
</dbReference>